<dbReference type="PRINTS" id="PR00625">
    <property type="entry name" value="JDOMAIN"/>
</dbReference>
<sequence length="339" mass="36838">MKYHPDKNPGDSVAEERFKEAAEAYSVLSDDQKRAQYDQFGHEAFNQSGGGFHNMDMNDIFDHFGDIFSSSGFSSIFGGGGRSGRRGPSRGSDLKITISLTLEEIHKGTDKTVKIKRFEPCDNCTGSGAAPGSNPVICPSCQGSGEIRQVQQSFLGQVVNIQPCHKCNGRGQVVSKPCSKCNGGGKIKKSATLTLDVPAGVSNGNYMTQRGKGNYPGEGGEPGGLIVYFEEKPHAMFERDGNDLFLICWIQFPQAVFGANIQVPTLSGKVNLKIPSGIKSGQVLRLRGKGMKELNRNHFGDLLVRVNIETPNKVSKKAKSLIDDLAKELNDNVNFEKFN</sequence>
<dbReference type="InterPro" id="IPR001623">
    <property type="entry name" value="DnaJ_domain"/>
</dbReference>
<dbReference type="InterPro" id="IPR018253">
    <property type="entry name" value="DnaJ_domain_CS"/>
</dbReference>
<protein>
    <recommendedName>
        <fullName evidence="12">CR-type domain-containing protein</fullName>
    </recommendedName>
</protein>
<dbReference type="GO" id="GO:0031072">
    <property type="term" value="F:heat shock protein binding"/>
    <property type="evidence" value="ECO:0007669"/>
    <property type="project" value="InterPro"/>
</dbReference>
<evidence type="ECO:0000259" key="10">
    <source>
        <dbReference type="PROSITE" id="PS51188"/>
    </source>
</evidence>
<dbReference type="Pfam" id="PF00684">
    <property type="entry name" value="DnaJ_CXXCXGXG"/>
    <property type="match status" value="1"/>
</dbReference>
<evidence type="ECO:0000256" key="2">
    <source>
        <dbReference type="ARBA" id="ARBA00022705"/>
    </source>
</evidence>
<dbReference type="PROSITE" id="PS51188">
    <property type="entry name" value="ZF_CR"/>
    <property type="match status" value="1"/>
</dbReference>
<gene>
    <name evidence="11" type="ORF">METZ01_LOCUS180598</name>
</gene>
<dbReference type="InterPro" id="IPR036869">
    <property type="entry name" value="J_dom_sf"/>
</dbReference>
<dbReference type="GO" id="GO:0051082">
    <property type="term" value="F:unfolded protein binding"/>
    <property type="evidence" value="ECO:0007669"/>
    <property type="project" value="InterPro"/>
</dbReference>
<dbReference type="CDD" id="cd10719">
    <property type="entry name" value="DnaJ_zf"/>
    <property type="match status" value="1"/>
</dbReference>
<evidence type="ECO:0008006" key="12">
    <source>
        <dbReference type="Google" id="ProtNLM"/>
    </source>
</evidence>
<keyword evidence="6" id="KW-0862">Zinc</keyword>
<dbReference type="GO" id="GO:0005737">
    <property type="term" value="C:cytoplasm"/>
    <property type="evidence" value="ECO:0007669"/>
    <property type="project" value="TreeGrafter"/>
</dbReference>
<keyword evidence="8" id="KW-0143">Chaperone</keyword>
<dbReference type="SUPFAM" id="SSF49493">
    <property type="entry name" value="HSP40/DnaJ peptide-binding domain"/>
    <property type="match status" value="2"/>
</dbReference>
<dbReference type="PROSITE" id="PS00636">
    <property type="entry name" value="DNAJ_1"/>
    <property type="match status" value="1"/>
</dbReference>
<dbReference type="FunFam" id="2.60.260.20:FF:000005">
    <property type="entry name" value="Chaperone protein dnaJ 1, mitochondrial"/>
    <property type="match status" value="1"/>
</dbReference>
<feature type="domain" description="CR-type" evidence="10">
    <location>
        <begin position="108"/>
        <end position="190"/>
    </location>
</feature>
<dbReference type="PANTHER" id="PTHR43096">
    <property type="entry name" value="DNAJ HOMOLOG 1, MITOCHONDRIAL-RELATED"/>
    <property type="match status" value="1"/>
</dbReference>
<keyword evidence="4" id="KW-0677">Repeat</keyword>
<dbReference type="EMBL" id="UINC01035403">
    <property type="protein sequence ID" value="SVB27744.1"/>
    <property type="molecule type" value="Genomic_DNA"/>
</dbReference>
<evidence type="ECO:0000256" key="5">
    <source>
        <dbReference type="ARBA" id="ARBA00022771"/>
    </source>
</evidence>
<dbReference type="SUPFAM" id="SSF57938">
    <property type="entry name" value="DnaJ/Hsp40 cysteine-rich domain"/>
    <property type="match status" value="1"/>
</dbReference>
<dbReference type="InterPro" id="IPR008971">
    <property type="entry name" value="HSP40/DnaJ_pept-bd"/>
</dbReference>
<dbReference type="HAMAP" id="MF_01152">
    <property type="entry name" value="DnaJ"/>
    <property type="match status" value="1"/>
</dbReference>
<dbReference type="InterPro" id="IPR012724">
    <property type="entry name" value="DnaJ"/>
</dbReference>
<dbReference type="GO" id="GO:0008270">
    <property type="term" value="F:zinc ion binding"/>
    <property type="evidence" value="ECO:0007669"/>
    <property type="project" value="UniProtKB-KW"/>
</dbReference>
<dbReference type="PROSITE" id="PS50076">
    <property type="entry name" value="DNAJ_2"/>
    <property type="match status" value="1"/>
</dbReference>
<dbReference type="Gene3D" id="2.10.230.10">
    <property type="entry name" value="Heat shock protein DnaJ, cysteine-rich domain"/>
    <property type="match status" value="1"/>
</dbReference>
<dbReference type="GO" id="GO:0006260">
    <property type="term" value="P:DNA replication"/>
    <property type="evidence" value="ECO:0007669"/>
    <property type="project" value="UniProtKB-KW"/>
</dbReference>
<dbReference type="NCBIfam" id="NF008035">
    <property type="entry name" value="PRK10767.1"/>
    <property type="match status" value="1"/>
</dbReference>
<evidence type="ECO:0000313" key="11">
    <source>
        <dbReference type="EMBL" id="SVB27744.1"/>
    </source>
</evidence>
<keyword evidence="2" id="KW-0235">DNA replication</keyword>
<reference evidence="11" key="1">
    <citation type="submission" date="2018-05" db="EMBL/GenBank/DDBJ databases">
        <authorList>
            <person name="Lanie J.A."/>
            <person name="Ng W.-L."/>
            <person name="Kazmierczak K.M."/>
            <person name="Andrzejewski T.M."/>
            <person name="Davidsen T.M."/>
            <person name="Wayne K.J."/>
            <person name="Tettelin H."/>
            <person name="Glass J.I."/>
            <person name="Rusch D."/>
            <person name="Podicherti R."/>
            <person name="Tsui H.-C.T."/>
            <person name="Winkler M.E."/>
        </authorList>
    </citation>
    <scope>NUCLEOTIDE SEQUENCE</scope>
</reference>
<dbReference type="SUPFAM" id="SSF46565">
    <property type="entry name" value="Chaperone J-domain"/>
    <property type="match status" value="1"/>
</dbReference>
<keyword evidence="3" id="KW-0479">Metal-binding</keyword>
<name>A0A382CPJ1_9ZZZZ</name>
<dbReference type="Pfam" id="PF00226">
    <property type="entry name" value="DnaJ"/>
    <property type="match status" value="1"/>
</dbReference>
<dbReference type="AlphaFoldDB" id="A0A382CPJ1"/>
<dbReference type="GO" id="GO:0009408">
    <property type="term" value="P:response to heat"/>
    <property type="evidence" value="ECO:0007669"/>
    <property type="project" value="InterPro"/>
</dbReference>
<dbReference type="InterPro" id="IPR036410">
    <property type="entry name" value="HSP_DnaJ_Cys-rich_dom_sf"/>
</dbReference>
<evidence type="ECO:0000256" key="1">
    <source>
        <dbReference type="ARBA" id="ARBA00022490"/>
    </source>
</evidence>
<keyword evidence="7" id="KW-0346">Stress response</keyword>
<keyword evidence="5" id="KW-0863">Zinc-finger</keyword>
<evidence type="ECO:0000256" key="3">
    <source>
        <dbReference type="ARBA" id="ARBA00022723"/>
    </source>
</evidence>
<feature type="domain" description="J" evidence="9">
    <location>
        <begin position="1"/>
        <end position="41"/>
    </location>
</feature>
<dbReference type="SMART" id="SM00271">
    <property type="entry name" value="DnaJ"/>
    <property type="match status" value="1"/>
</dbReference>
<dbReference type="Gene3D" id="1.10.287.110">
    <property type="entry name" value="DnaJ domain"/>
    <property type="match status" value="1"/>
</dbReference>
<dbReference type="GO" id="GO:0005524">
    <property type="term" value="F:ATP binding"/>
    <property type="evidence" value="ECO:0007669"/>
    <property type="project" value="InterPro"/>
</dbReference>
<evidence type="ECO:0000259" key="9">
    <source>
        <dbReference type="PROSITE" id="PS50076"/>
    </source>
</evidence>
<evidence type="ECO:0000256" key="7">
    <source>
        <dbReference type="ARBA" id="ARBA00023016"/>
    </source>
</evidence>
<evidence type="ECO:0000256" key="8">
    <source>
        <dbReference type="ARBA" id="ARBA00023186"/>
    </source>
</evidence>
<dbReference type="CDD" id="cd10747">
    <property type="entry name" value="DnaJ_C"/>
    <property type="match status" value="1"/>
</dbReference>
<evidence type="ECO:0000256" key="6">
    <source>
        <dbReference type="ARBA" id="ARBA00022833"/>
    </source>
</evidence>
<proteinExistence type="inferred from homology"/>
<dbReference type="InterPro" id="IPR001305">
    <property type="entry name" value="HSP_DnaJ_Cys-rich_dom"/>
</dbReference>
<dbReference type="PANTHER" id="PTHR43096:SF48">
    <property type="entry name" value="CHAPERONE PROTEIN DNAJ"/>
    <property type="match status" value="1"/>
</dbReference>
<accession>A0A382CPJ1</accession>
<dbReference type="Pfam" id="PF01556">
    <property type="entry name" value="DnaJ_C"/>
    <property type="match status" value="1"/>
</dbReference>
<dbReference type="GO" id="GO:0042026">
    <property type="term" value="P:protein refolding"/>
    <property type="evidence" value="ECO:0007669"/>
    <property type="project" value="TreeGrafter"/>
</dbReference>
<organism evidence="11">
    <name type="scientific">marine metagenome</name>
    <dbReference type="NCBI Taxonomy" id="408172"/>
    <lineage>
        <taxon>unclassified sequences</taxon>
        <taxon>metagenomes</taxon>
        <taxon>ecological metagenomes</taxon>
    </lineage>
</organism>
<evidence type="ECO:0000256" key="4">
    <source>
        <dbReference type="ARBA" id="ARBA00022737"/>
    </source>
</evidence>
<dbReference type="InterPro" id="IPR002939">
    <property type="entry name" value="DnaJ_C"/>
</dbReference>
<dbReference type="Gene3D" id="2.60.260.20">
    <property type="entry name" value="Urease metallochaperone UreE, N-terminal domain"/>
    <property type="match status" value="2"/>
</dbReference>
<dbReference type="FunFam" id="2.10.230.10:FF:000002">
    <property type="entry name" value="Molecular chaperone DnaJ"/>
    <property type="match status" value="1"/>
</dbReference>
<keyword evidence="1" id="KW-0963">Cytoplasm</keyword>
<dbReference type="CDD" id="cd06257">
    <property type="entry name" value="DnaJ"/>
    <property type="match status" value="1"/>
</dbReference>